<name>A0A7J7DY16_TRIWF</name>
<gene>
    <name evidence="1" type="ORF">HS088_TW02G00074</name>
</gene>
<dbReference type="Proteomes" id="UP000593562">
    <property type="component" value="Unassembled WGS sequence"/>
</dbReference>
<keyword evidence="2" id="KW-1185">Reference proteome</keyword>
<evidence type="ECO:0000313" key="1">
    <source>
        <dbReference type="EMBL" id="KAF5751064.1"/>
    </source>
</evidence>
<organism evidence="1 2">
    <name type="scientific">Tripterygium wilfordii</name>
    <name type="common">Thunder God vine</name>
    <dbReference type="NCBI Taxonomy" id="458696"/>
    <lineage>
        <taxon>Eukaryota</taxon>
        <taxon>Viridiplantae</taxon>
        <taxon>Streptophyta</taxon>
        <taxon>Embryophyta</taxon>
        <taxon>Tracheophyta</taxon>
        <taxon>Spermatophyta</taxon>
        <taxon>Magnoliopsida</taxon>
        <taxon>eudicotyledons</taxon>
        <taxon>Gunneridae</taxon>
        <taxon>Pentapetalae</taxon>
        <taxon>rosids</taxon>
        <taxon>fabids</taxon>
        <taxon>Celastrales</taxon>
        <taxon>Celastraceae</taxon>
        <taxon>Tripterygium</taxon>
    </lineage>
</organism>
<accession>A0A7J7DY16</accession>
<evidence type="ECO:0000313" key="2">
    <source>
        <dbReference type="Proteomes" id="UP000593562"/>
    </source>
</evidence>
<comment type="caution">
    <text evidence="1">The sequence shown here is derived from an EMBL/GenBank/DDBJ whole genome shotgun (WGS) entry which is preliminary data.</text>
</comment>
<dbReference type="AlphaFoldDB" id="A0A7J7DY16"/>
<proteinExistence type="predicted"/>
<reference evidence="1 2" key="1">
    <citation type="journal article" date="2020" name="Nat. Commun.">
        <title>Genome of Tripterygium wilfordii and identification of cytochrome P450 involved in triptolide biosynthesis.</title>
        <authorList>
            <person name="Tu L."/>
            <person name="Su P."/>
            <person name="Zhang Z."/>
            <person name="Gao L."/>
            <person name="Wang J."/>
            <person name="Hu T."/>
            <person name="Zhou J."/>
            <person name="Zhang Y."/>
            <person name="Zhao Y."/>
            <person name="Liu Y."/>
            <person name="Song Y."/>
            <person name="Tong Y."/>
            <person name="Lu Y."/>
            <person name="Yang J."/>
            <person name="Xu C."/>
            <person name="Jia M."/>
            <person name="Peters R.J."/>
            <person name="Huang L."/>
            <person name="Gao W."/>
        </authorList>
    </citation>
    <scope>NUCLEOTIDE SEQUENCE [LARGE SCALE GENOMIC DNA]</scope>
    <source>
        <strain evidence="2">cv. XIE 37</strain>
        <tissue evidence="1">Leaf</tissue>
    </source>
</reference>
<dbReference type="InParanoid" id="A0A7J7DY16"/>
<sequence length="267" mass="29374">MTTFFLKNCLASLVWPRNSRPITGMNVEDGIPLPPCGIESFESNRNGDALSPEDIAWADSCLIKDPEIPDGDWNTLKDVLLEIISSQPESFNSFALNSIPGVSDMEILPSGADAENAEFPSGTDFDYVVPYNERAEATNYGPRNEGTSISLSENLEEDPSEETLRSAFLPTYKEALIASETTDLGFDLGFSAYELEPSTEDIFKVWDLEIPDEEDELLEQLKKALSRGSSPSIPTFDRSGTWKDLKVESIDDLVASIADLSLNQISS</sequence>
<dbReference type="EMBL" id="JAAARO010000002">
    <property type="protein sequence ID" value="KAF5751064.1"/>
    <property type="molecule type" value="Genomic_DNA"/>
</dbReference>
<dbReference type="PANTHER" id="PTHR36388">
    <property type="entry name" value="OS02G0469000 PROTEIN"/>
    <property type="match status" value="1"/>
</dbReference>
<dbReference type="PANTHER" id="PTHR36388:SF1">
    <property type="entry name" value="OS02G0469000 PROTEIN"/>
    <property type="match status" value="1"/>
</dbReference>
<protein>
    <submittedName>
        <fullName evidence="1">Uncharacterized protein</fullName>
    </submittedName>
</protein>
<dbReference type="FunCoup" id="A0A7J7DY16">
    <property type="interactions" value="1615"/>
</dbReference>